<keyword evidence="2 4" id="KW-0808">Transferase</keyword>
<dbReference type="InterPro" id="IPR001296">
    <property type="entry name" value="Glyco_trans_1"/>
</dbReference>
<dbReference type="CDD" id="cd03820">
    <property type="entry name" value="GT4_AmsD-like"/>
    <property type="match status" value="1"/>
</dbReference>
<dbReference type="Pfam" id="PF00534">
    <property type="entry name" value="Glycos_transf_1"/>
    <property type="match status" value="1"/>
</dbReference>
<evidence type="ECO:0000256" key="2">
    <source>
        <dbReference type="ARBA" id="ARBA00022679"/>
    </source>
</evidence>
<dbReference type="EMBL" id="JAAKZZ010000066">
    <property type="protein sequence ID" value="NGO68601.1"/>
    <property type="molecule type" value="Genomic_DNA"/>
</dbReference>
<comment type="caution">
    <text evidence="4">The sequence shown here is derived from an EMBL/GenBank/DDBJ whole genome shotgun (WGS) entry which is preliminary data.</text>
</comment>
<dbReference type="Proteomes" id="UP000477722">
    <property type="component" value="Unassembled WGS sequence"/>
</dbReference>
<reference evidence="4 5" key="1">
    <citation type="submission" date="2020-02" db="EMBL/GenBank/DDBJ databases">
        <title>Whole-genome analyses of novel actinobacteria.</title>
        <authorList>
            <person name="Sahin N."/>
            <person name="Tatar D."/>
        </authorList>
    </citation>
    <scope>NUCLEOTIDE SEQUENCE [LARGE SCALE GENOMIC DNA]</scope>
    <source>
        <strain evidence="4 5">SB3404</strain>
    </source>
</reference>
<feature type="domain" description="Glycosyl transferase family 1" evidence="3">
    <location>
        <begin position="204"/>
        <end position="364"/>
    </location>
</feature>
<evidence type="ECO:0000259" key="3">
    <source>
        <dbReference type="Pfam" id="PF00534"/>
    </source>
</evidence>
<dbReference type="GO" id="GO:0016757">
    <property type="term" value="F:glycosyltransferase activity"/>
    <property type="evidence" value="ECO:0007669"/>
    <property type="project" value="InterPro"/>
</dbReference>
<gene>
    <name evidence="4" type="ORF">G5C65_09590</name>
</gene>
<proteinExistence type="predicted"/>
<dbReference type="RefSeq" id="WP_165298300.1">
    <property type="nucleotide sequence ID" value="NZ_JAAKZZ010000066.1"/>
</dbReference>
<evidence type="ECO:0000313" key="4">
    <source>
        <dbReference type="EMBL" id="NGO68601.1"/>
    </source>
</evidence>
<dbReference type="PANTHER" id="PTHR12526:SF627">
    <property type="entry name" value="D-RHAMNOSYLTRANSFERASE WBPZ"/>
    <property type="match status" value="1"/>
</dbReference>
<protein>
    <recommendedName>
        <fullName evidence="1">D-inositol 3-phosphate glycosyltransferase</fullName>
    </recommendedName>
</protein>
<dbReference type="SUPFAM" id="SSF53756">
    <property type="entry name" value="UDP-Glycosyltransferase/glycogen phosphorylase"/>
    <property type="match status" value="1"/>
</dbReference>
<evidence type="ECO:0000256" key="1">
    <source>
        <dbReference type="ARBA" id="ARBA00021292"/>
    </source>
</evidence>
<dbReference type="Gene3D" id="3.40.50.2000">
    <property type="entry name" value="Glycogen Phosphorylase B"/>
    <property type="match status" value="1"/>
</dbReference>
<keyword evidence="5" id="KW-1185">Reference proteome</keyword>
<dbReference type="AlphaFoldDB" id="A0A6G4WVV4"/>
<accession>A0A6G4WVV4</accession>
<dbReference type="PANTHER" id="PTHR12526">
    <property type="entry name" value="GLYCOSYLTRANSFERASE"/>
    <property type="match status" value="1"/>
</dbReference>
<sequence length="391" mass="42684">MRIRYLLLNAYAYGGTVRTVVNQANALAAVGHTVEVVSVRRNRAAPPFGLHPAVRLQPLVDGTEPAAARWARPLEAWLAGRPSGLVAESEGQYGRFSRLSDWRLVRYLRGLDGGVLVTTRPALSLLSARFAPAGVVRIGQEHRYYGHYGADLAREIDARYRRLHAVTVLTAADRETYAARLAGAGVRVEQIPHPLSGGAPRRSRLDRPLILSAGRLTADKGFDTLIRAFADVAADHPEWQLRIYGTGPERDRLRALINERHLYNHVYLMGTTPRLERELAKASVFALAAPQAGCGMALAEAMSHGVPPVGFDCPHGPRELIRDGPSPDGVLVSPPGDAGALGRALRKLVEHPELRREMGKRAAESARRYEPGGIRDRWVALCHALLADPPS</sequence>
<evidence type="ECO:0000313" key="5">
    <source>
        <dbReference type="Proteomes" id="UP000477722"/>
    </source>
</evidence>
<organism evidence="4 5">
    <name type="scientific">Streptomyces boncukensis</name>
    <dbReference type="NCBI Taxonomy" id="2711219"/>
    <lineage>
        <taxon>Bacteria</taxon>
        <taxon>Bacillati</taxon>
        <taxon>Actinomycetota</taxon>
        <taxon>Actinomycetes</taxon>
        <taxon>Kitasatosporales</taxon>
        <taxon>Streptomycetaceae</taxon>
        <taxon>Streptomyces</taxon>
    </lineage>
</organism>
<name>A0A6G4WVV4_9ACTN</name>